<keyword evidence="1" id="KW-1133">Transmembrane helix</keyword>
<organism evidence="2">
    <name type="scientific">Myoviridae sp. ctIty1</name>
    <dbReference type="NCBI Taxonomy" id="2827673"/>
    <lineage>
        <taxon>Viruses</taxon>
        <taxon>Duplodnaviria</taxon>
        <taxon>Heunggongvirae</taxon>
        <taxon>Uroviricota</taxon>
        <taxon>Caudoviricetes</taxon>
    </lineage>
</organism>
<protein>
    <submittedName>
        <fullName evidence="2">Uncharacterized protein</fullName>
    </submittedName>
</protein>
<evidence type="ECO:0000313" key="2">
    <source>
        <dbReference type="EMBL" id="DAF62306.1"/>
    </source>
</evidence>
<evidence type="ECO:0000256" key="1">
    <source>
        <dbReference type="SAM" id="Phobius"/>
    </source>
</evidence>
<feature type="transmembrane region" description="Helical" evidence="1">
    <location>
        <begin position="12"/>
        <end position="29"/>
    </location>
</feature>
<name>A0A8S5THR4_9CAUD</name>
<keyword evidence="1" id="KW-0812">Transmembrane</keyword>
<reference evidence="2" key="1">
    <citation type="journal article" date="2021" name="Proc. Natl. Acad. Sci. U.S.A.">
        <title>A Catalog of Tens of Thousands of Viruses from Human Metagenomes Reveals Hidden Associations with Chronic Diseases.</title>
        <authorList>
            <person name="Tisza M.J."/>
            <person name="Buck C.B."/>
        </authorList>
    </citation>
    <scope>NUCLEOTIDE SEQUENCE</scope>
    <source>
        <strain evidence="2">CtIty1</strain>
    </source>
</reference>
<sequence length="33" mass="4149">MGREINPYPIIWYHSYFTIYLVQFSLFFISEWS</sequence>
<keyword evidence="1" id="KW-0472">Membrane</keyword>
<accession>A0A8S5THR4</accession>
<dbReference type="EMBL" id="BK032823">
    <property type="protein sequence ID" value="DAF62306.1"/>
    <property type="molecule type" value="Genomic_DNA"/>
</dbReference>
<proteinExistence type="predicted"/>